<dbReference type="SFLD" id="SFLDS00003">
    <property type="entry name" value="Haloacid_Dehalogenase"/>
    <property type="match status" value="1"/>
</dbReference>
<dbReference type="Proteomes" id="UP000377595">
    <property type="component" value="Unassembled WGS sequence"/>
</dbReference>
<comment type="caution">
    <text evidence="1">The sequence shown here is derived from an EMBL/GenBank/DDBJ whole genome shotgun (WGS) entry which is preliminary data.</text>
</comment>
<dbReference type="RefSeq" id="WP_155345547.1">
    <property type="nucleotide sequence ID" value="NZ_BAAAHM010000025.1"/>
</dbReference>
<evidence type="ECO:0000313" key="1">
    <source>
        <dbReference type="EMBL" id="GES20501.1"/>
    </source>
</evidence>
<dbReference type="NCBIfam" id="TIGR01549">
    <property type="entry name" value="HAD-SF-IA-v1"/>
    <property type="match status" value="1"/>
</dbReference>
<evidence type="ECO:0008006" key="3">
    <source>
        <dbReference type="Google" id="ProtNLM"/>
    </source>
</evidence>
<dbReference type="CDD" id="cd16415">
    <property type="entry name" value="HAD_dREG-2_like"/>
    <property type="match status" value="1"/>
</dbReference>
<gene>
    <name evidence="1" type="ORF">Aple_033970</name>
</gene>
<dbReference type="InterPro" id="IPR036412">
    <property type="entry name" value="HAD-like_sf"/>
</dbReference>
<keyword evidence="2" id="KW-1185">Reference proteome</keyword>
<name>A0A5M3XLH5_9ACTN</name>
<dbReference type="Gene3D" id="3.40.50.1000">
    <property type="entry name" value="HAD superfamily/HAD-like"/>
    <property type="match status" value="1"/>
</dbReference>
<organism evidence="1 2">
    <name type="scientific">Acrocarpospora pleiomorpha</name>
    <dbReference type="NCBI Taxonomy" id="90975"/>
    <lineage>
        <taxon>Bacteria</taxon>
        <taxon>Bacillati</taxon>
        <taxon>Actinomycetota</taxon>
        <taxon>Actinomycetes</taxon>
        <taxon>Streptosporangiales</taxon>
        <taxon>Streptosporangiaceae</taxon>
        <taxon>Acrocarpospora</taxon>
    </lineage>
</organism>
<dbReference type="EMBL" id="BLAF01000017">
    <property type="protein sequence ID" value="GES20501.1"/>
    <property type="molecule type" value="Genomic_DNA"/>
</dbReference>
<dbReference type="OrthoDB" id="9810501at2"/>
<dbReference type="PANTHER" id="PTHR46191">
    <property type="match status" value="1"/>
</dbReference>
<dbReference type="PANTHER" id="PTHR46191:SF2">
    <property type="entry name" value="HALOACID DEHALOGENASE-LIKE HYDROLASE DOMAIN-CONTAINING PROTEIN 3"/>
    <property type="match status" value="1"/>
</dbReference>
<sequence length="260" mass="27612">MPDTITTVLFDAAGTLFDLDPPLARLIADEVTHVCAWQGRRLVRGADEVAVPDQPAVPQCGGVPAAQVEIERAIGLVGTSEGWPDDQGSAHARVEAWSHFVGNVLRAAGQSHPEPRTIAQKILDPTRYALFPEARPVLDLLTAAGIRIAVVSNFDDLLYEILDATGITGYFPLIVTSYRFGAYKPDASIFRYALDQTGSLPHETLHVGDSPYSDIGGATAAGIHGVLVDRTGRHPGFAGTRIPSLTGVVPLALLSAGHHT</sequence>
<dbReference type="InterPro" id="IPR006439">
    <property type="entry name" value="HAD-SF_hydro_IA"/>
</dbReference>
<dbReference type="SUPFAM" id="SSF56784">
    <property type="entry name" value="HAD-like"/>
    <property type="match status" value="1"/>
</dbReference>
<evidence type="ECO:0000313" key="2">
    <source>
        <dbReference type="Proteomes" id="UP000377595"/>
    </source>
</evidence>
<dbReference type="SFLD" id="SFLDG01129">
    <property type="entry name" value="C1.5:_HAD__Beta-PGM__Phosphata"/>
    <property type="match status" value="1"/>
</dbReference>
<reference evidence="1 2" key="1">
    <citation type="submission" date="2019-10" db="EMBL/GenBank/DDBJ databases">
        <title>Whole genome shotgun sequence of Acrocarpospora pleiomorpha NBRC 16267.</title>
        <authorList>
            <person name="Ichikawa N."/>
            <person name="Kimura A."/>
            <person name="Kitahashi Y."/>
            <person name="Komaki H."/>
            <person name="Oguchi A."/>
        </authorList>
    </citation>
    <scope>NUCLEOTIDE SEQUENCE [LARGE SCALE GENOMIC DNA]</scope>
    <source>
        <strain evidence="1 2">NBRC 16267</strain>
    </source>
</reference>
<dbReference type="Pfam" id="PF00702">
    <property type="entry name" value="Hydrolase"/>
    <property type="match status" value="1"/>
</dbReference>
<dbReference type="AlphaFoldDB" id="A0A5M3XLH5"/>
<proteinExistence type="predicted"/>
<dbReference type="Gene3D" id="1.20.120.1600">
    <property type="match status" value="1"/>
</dbReference>
<dbReference type="InterPro" id="IPR023214">
    <property type="entry name" value="HAD_sf"/>
</dbReference>
<dbReference type="InterPro" id="IPR051828">
    <property type="entry name" value="HAD-like_hydrolase_domain"/>
</dbReference>
<protein>
    <recommendedName>
        <fullName evidence="3">Hydrolase</fullName>
    </recommendedName>
</protein>
<accession>A0A5M3XLH5</accession>